<dbReference type="Pfam" id="PF12796">
    <property type="entry name" value="Ank_2"/>
    <property type="match status" value="2"/>
</dbReference>
<evidence type="ECO:0000313" key="2">
    <source>
        <dbReference type="Proteomes" id="UP000813463"/>
    </source>
</evidence>
<evidence type="ECO:0008006" key="4">
    <source>
        <dbReference type="Google" id="ProtNLM"/>
    </source>
</evidence>
<name>A0ABM3QK26_SPIOL</name>
<dbReference type="PROSITE" id="PS50088">
    <property type="entry name" value="ANK_REPEAT"/>
    <property type="match status" value="1"/>
</dbReference>
<evidence type="ECO:0000313" key="3">
    <source>
        <dbReference type="RefSeq" id="XP_056683709.1"/>
    </source>
</evidence>
<feature type="repeat" description="ANK" evidence="1">
    <location>
        <begin position="200"/>
        <end position="232"/>
    </location>
</feature>
<dbReference type="Proteomes" id="UP000813463">
    <property type="component" value="Chromosome 4"/>
</dbReference>
<dbReference type="GeneID" id="130460076"/>
<dbReference type="SUPFAM" id="SSF48403">
    <property type="entry name" value="Ankyrin repeat"/>
    <property type="match status" value="1"/>
</dbReference>
<dbReference type="PANTHER" id="PTHR24121:SF22">
    <property type="entry name" value="PROTEIN ACCELERATED CELL DEATH 6-LIKE"/>
    <property type="match status" value="1"/>
</dbReference>
<reference evidence="2" key="1">
    <citation type="journal article" date="2021" name="Nat. Commun.">
        <title>Genomic analyses provide insights into spinach domestication and the genetic basis of agronomic traits.</title>
        <authorList>
            <person name="Cai X."/>
            <person name="Sun X."/>
            <person name="Xu C."/>
            <person name="Sun H."/>
            <person name="Wang X."/>
            <person name="Ge C."/>
            <person name="Zhang Z."/>
            <person name="Wang Q."/>
            <person name="Fei Z."/>
            <person name="Jiao C."/>
            <person name="Wang Q."/>
        </authorList>
    </citation>
    <scope>NUCLEOTIDE SEQUENCE [LARGE SCALE GENOMIC DNA]</scope>
    <source>
        <strain evidence="2">cv. Varoflay</strain>
    </source>
</reference>
<dbReference type="InterPro" id="IPR036770">
    <property type="entry name" value="Ankyrin_rpt-contain_sf"/>
</dbReference>
<gene>
    <name evidence="3" type="primary">LOC130460076</name>
</gene>
<proteinExistence type="predicted"/>
<protein>
    <recommendedName>
        <fullName evidence="4">PGG domain-containing protein</fullName>
    </recommendedName>
</protein>
<dbReference type="Gene3D" id="1.25.40.20">
    <property type="entry name" value="Ankyrin repeat-containing domain"/>
    <property type="match status" value="2"/>
</dbReference>
<dbReference type="SMART" id="SM00248">
    <property type="entry name" value="ANK"/>
    <property type="match status" value="4"/>
</dbReference>
<dbReference type="PROSITE" id="PS50297">
    <property type="entry name" value="ANK_REP_REGION"/>
    <property type="match status" value="1"/>
</dbReference>
<evidence type="ECO:0000256" key="1">
    <source>
        <dbReference type="PROSITE-ProRule" id="PRU00023"/>
    </source>
</evidence>
<accession>A0ABM3QK26</accession>
<dbReference type="RefSeq" id="XP_056683709.1">
    <property type="nucleotide sequence ID" value="XM_056827731.1"/>
</dbReference>
<dbReference type="InterPro" id="IPR002110">
    <property type="entry name" value="Ankyrin_rpt"/>
</dbReference>
<keyword evidence="2" id="KW-1185">Reference proteome</keyword>
<keyword evidence="1" id="KW-0040">ANK repeat</keyword>
<reference evidence="3" key="2">
    <citation type="submission" date="2025-08" db="UniProtKB">
        <authorList>
            <consortium name="RefSeq"/>
        </authorList>
    </citation>
    <scope>IDENTIFICATION</scope>
    <source>
        <tissue evidence="3">Leaf</tissue>
    </source>
</reference>
<dbReference type="PANTHER" id="PTHR24121">
    <property type="entry name" value="NO MECHANORECEPTOR POTENTIAL C, ISOFORM D-RELATED"/>
    <property type="match status" value="1"/>
</dbReference>
<organism evidence="2 3">
    <name type="scientific">Spinacia oleracea</name>
    <name type="common">Spinach</name>
    <dbReference type="NCBI Taxonomy" id="3562"/>
    <lineage>
        <taxon>Eukaryota</taxon>
        <taxon>Viridiplantae</taxon>
        <taxon>Streptophyta</taxon>
        <taxon>Embryophyta</taxon>
        <taxon>Tracheophyta</taxon>
        <taxon>Spermatophyta</taxon>
        <taxon>Magnoliopsida</taxon>
        <taxon>eudicotyledons</taxon>
        <taxon>Gunneridae</taxon>
        <taxon>Pentapetalae</taxon>
        <taxon>Caryophyllales</taxon>
        <taxon>Chenopodiaceae</taxon>
        <taxon>Chenopodioideae</taxon>
        <taxon>Anserineae</taxon>
        <taxon>Spinacia</taxon>
    </lineage>
</organism>
<sequence length="299" mass="33833">MELGKYSVGWDGLVALAEQGHVEHILRILEKDLNLMYTTNMVRETVVHVVVRAGNAFTVTKLLKFKGSDQLKEKVLLKQNVDGDTALHLAIKLKHMEVAYQLVDWNITWMQKWMYNLLNNDGLSPVDLAKEAVWFLPRQEVLSAVAYADMRVSRMDIELEELYKVKWIEGTPRGIRGAFSKASANGIIKTMHIELELDRKGGNLLHIAARLGKLDVLKLLIKFMSNSELATLPIERNKNGYTALHLALIGKHEAIALCLIKAAPKATAYLLNQDGQSPLFWAIERRYKAHFPANARNCH</sequence>